<gene>
    <name evidence="1" type="ORF">AB8O55_16755</name>
</gene>
<dbReference type="Proteomes" id="UP001564626">
    <property type="component" value="Unassembled WGS sequence"/>
</dbReference>
<evidence type="ECO:0000313" key="1">
    <source>
        <dbReference type="EMBL" id="MEY8041062.1"/>
    </source>
</evidence>
<keyword evidence="2" id="KW-1185">Reference proteome</keyword>
<dbReference type="EMBL" id="JBGEHV010000030">
    <property type="protein sequence ID" value="MEY8041062.1"/>
    <property type="molecule type" value="Genomic_DNA"/>
</dbReference>
<evidence type="ECO:0000313" key="2">
    <source>
        <dbReference type="Proteomes" id="UP001564626"/>
    </source>
</evidence>
<reference evidence="1 2" key="1">
    <citation type="submission" date="2024-08" db="EMBL/GenBank/DDBJ databases">
        <title>Genome mining of Saccharopolyspora cebuensis PGLac3 from Nigerian medicinal plant.</title>
        <authorList>
            <person name="Ezeobiora C.E."/>
            <person name="Igbokwe N.H."/>
            <person name="Amin D.H."/>
            <person name="Mendie U.E."/>
        </authorList>
    </citation>
    <scope>NUCLEOTIDE SEQUENCE [LARGE SCALE GENOMIC DNA]</scope>
    <source>
        <strain evidence="1 2">PGLac3</strain>
    </source>
</reference>
<comment type="caution">
    <text evidence="1">The sequence shown here is derived from an EMBL/GenBank/DDBJ whole genome shotgun (WGS) entry which is preliminary data.</text>
</comment>
<name>A0ABV4CM59_9PSEU</name>
<proteinExistence type="predicted"/>
<organism evidence="1 2">
    <name type="scientific">Saccharopolyspora cebuensis</name>
    <dbReference type="NCBI Taxonomy" id="418759"/>
    <lineage>
        <taxon>Bacteria</taxon>
        <taxon>Bacillati</taxon>
        <taxon>Actinomycetota</taxon>
        <taxon>Actinomycetes</taxon>
        <taxon>Pseudonocardiales</taxon>
        <taxon>Pseudonocardiaceae</taxon>
        <taxon>Saccharopolyspora</taxon>
    </lineage>
</organism>
<dbReference type="RefSeq" id="WP_345368298.1">
    <property type="nucleotide sequence ID" value="NZ_BAABII010000035.1"/>
</dbReference>
<accession>A0ABV4CM59</accession>
<sequence length="59" mass="6458">MSIRIRIGDRTYTDSNIQDIVYDPNVDDAVVETVTSTECASVVVRAKDIRGGITIGSDR</sequence>
<protein>
    <submittedName>
        <fullName evidence="1">Uncharacterized protein</fullName>
    </submittedName>
</protein>